<sequence>MLGIVWAASDGVVVFHAEDARRRRKMPQWARDLKRPRTSTTLANPKFYRQPLPLPEHLDVWCESCGPGRVATSAVRRSAGKVYLDIK</sequence>
<evidence type="ECO:0000313" key="1">
    <source>
        <dbReference type="EMBL" id="MFD2028958.1"/>
    </source>
</evidence>
<comment type="caution">
    <text evidence="1">The sequence shown here is derived from an EMBL/GenBank/DDBJ whole genome shotgun (WGS) entry which is preliminary data.</text>
</comment>
<name>A0ABW4VH18_9MICO</name>
<keyword evidence="2" id="KW-1185">Reference proteome</keyword>
<accession>A0ABW4VH18</accession>
<dbReference type="RefSeq" id="WP_377200615.1">
    <property type="nucleotide sequence ID" value="NZ_JBHUHF010000001.1"/>
</dbReference>
<evidence type="ECO:0000313" key="2">
    <source>
        <dbReference type="Proteomes" id="UP001597338"/>
    </source>
</evidence>
<dbReference type="EMBL" id="JBHUHF010000001">
    <property type="protein sequence ID" value="MFD2028958.1"/>
    <property type="molecule type" value="Genomic_DNA"/>
</dbReference>
<gene>
    <name evidence="1" type="ORF">ACFSL2_25990</name>
</gene>
<proteinExistence type="predicted"/>
<reference evidence="2" key="1">
    <citation type="journal article" date="2019" name="Int. J. Syst. Evol. Microbiol.">
        <title>The Global Catalogue of Microorganisms (GCM) 10K type strain sequencing project: providing services to taxonomists for standard genome sequencing and annotation.</title>
        <authorList>
            <consortium name="The Broad Institute Genomics Platform"/>
            <consortium name="The Broad Institute Genome Sequencing Center for Infectious Disease"/>
            <person name="Wu L."/>
            <person name="Ma J."/>
        </authorList>
    </citation>
    <scope>NUCLEOTIDE SEQUENCE [LARGE SCALE GENOMIC DNA]</scope>
    <source>
        <strain evidence="2">CCM 7043</strain>
    </source>
</reference>
<dbReference type="Proteomes" id="UP001597338">
    <property type="component" value="Unassembled WGS sequence"/>
</dbReference>
<organism evidence="1 2">
    <name type="scientific">Promicromonospora aerolata</name>
    <dbReference type="NCBI Taxonomy" id="195749"/>
    <lineage>
        <taxon>Bacteria</taxon>
        <taxon>Bacillati</taxon>
        <taxon>Actinomycetota</taxon>
        <taxon>Actinomycetes</taxon>
        <taxon>Micrococcales</taxon>
        <taxon>Promicromonosporaceae</taxon>
        <taxon>Promicromonospora</taxon>
    </lineage>
</organism>
<protein>
    <submittedName>
        <fullName evidence="1">Uncharacterized protein</fullName>
    </submittedName>
</protein>